<gene>
    <name evidence="1" type="ORF">BDV23DRAFT_101882</name>
</gene>
<proteinExistence type="predicted"/>
<protein>
    <submittedName>
        <fullName evidence="1">Uncharacterized protein</fullName>
    </submittedName>
</protein>
<dbReference type="OrthoDB" id="5379619at2759"/>
<sequence length="103" mass="11716">MTGSFTGYVKVTPVFWTLFRFGMVKFKRTSDVMICTVLSSLIQKQPPRRVVPPTQSSPAQATINPLNHCKIVRNLSPWQRKMTVHIINSKKRLTTSQMAKPAK</sequence>
<reference evidence="1" key="1">
    <citation type="submission" date="2019-04" db="EMBL/GenBank/DDBJ databases">
        <title>Friends and foes A comparative genomics studyof 23 Aspergillus species from section Flavi.</title>
        <authorList>
            <consortium name="DOE Joint Genome Institute"/>
            <person name="Kjaerbolling I."/>
            <person name="Vesth T."/>
            <person name="Frisvad J.C."/>
            <person name="Nybo J.L."/>
            <person name="Theobald S."/>
            <person name="Kildgaard S."/>
            <person name="Isbrandt T."/>
            <person name="Kuo A."/>
            <person name="Sato A."/>
            <person name="Lyhne E.K."/>
            <person name="Kogle M.E."/>
            <person name="Wiebenga A."/>
            <person name="Kun R.S."/>
            <person name="Lubbers R.J."/>
            <person name="Makela M.R."/>
            <person name="Barry K."/>
            <person name="Chovatia M."/>
            <person name="Clum A."/>
            <person name="Daum C."/>
            <person name="Haridas S."/>
            <person name="He G."/>
            <person name="LaButti K."/>
            <person name="Lipzen A."/>
            <person name="Mondo S."/>
            <person name="Riley R."/>
            <person name="Salamov A."/>
            <person name="Simmons B.A."/>
            <person name="Magnuson J.K."/>
            <person name="Henrissat B."/>
            <person name="Mortensen U.H."/>
            <person name="Larsen T.O."/>
            <person name="Devries R.P."/>
            <person name="Grigoriev I.V."/>
            <person name="Machida M."/>
            <person name="Baker S.E."/>
            <person name="Andersen M.R."/>
        </authorList>
    </citation>
    <scope>NUCLEOTIDE SEQUENCE [LARGE SCALE GENOMIC DNA]</scope>
    <source>
        <strain evidence="1">IBT 14317</strain>
    </source>
</reference>
<dbReference type="AlphaFoldDB" id="A0A5N7C4E9"/>
<organism evidence="1">
    <name type="scientific">Petromyces alliaceus</name>
    <name type="common">Aspergillus alliaceus</name>
    <dbReference type="NCBI Taxonomy" id="209559"/>
    <lineage>
        <taxon>Eukaryota</taxon>
        <taxon>Fungi</taxon>
        <taxon>Dikarya</taxon>
        <taxon>Ascomycota</taxon>
        <taxon>Pezizomycotina</taxon>
        <taxon>Eurotiomycetes</taxon>
        <taxon>Eurotiomycetidae</taxon>
        <taxon>Eurotiales</taxon>
        <taxon>Aspergillaceae</taxon>
        <taxon>Aspergillus</taxon>
        <taxon>Aspergillus subgen. Circumdati</taxon>
    </lineage>
</organism>
<name>A0A5N7C4E9_PETAA</name>
<dbReference type="EMBL" id="ML735271">
    <property type="protein sequence ID" value="KAE8388965.1"/>
    <property type="molecule type" value="Genomic_DNA"/>
</dbReference>
<dbReference type="Proteomes" id="UP000326877">
    <property type="component" value="Unassembled WGS sequence"/>
</dbReference>
<accession>A0A5N7C4E9</accession>
<evidence type="ECO:0000313" key="1">
    <source>
        <dbReference type="EMBL" id="KAE8388965.1"/>
    </source>
</evidence>